<dbReference type="eggNOG" id="COG1247">
    <property type="taxonomic scope" value="Bacteria"/>
</dbReference>
<dbReference type="HOGENOM" id="CLU_060314_0_0_11"/>
<reference evidence="4 5" key="1">
    <citation type="submission" date="2011-11" db="EMBL/GenBank/DDBJ databases">
        <title>The Noncontiguous Finished sequence of Saccharomonospora cyanea NA-134.</title>
        <authorList>
            <consortium name="US DOE Joint Genome Institute"/>
            <person name="Lucas S."/>
            <person name="Han J."/>
            <person name="Lapidus A."/>
            <person name="Cheng J.-F."/>
            <person name="Goodwin L."/>
            <person name="Pitluck S."/>
            <person name="Peters L."/>
            <person name="Ovchinnikova G."/>
            <person name="Lu M."/>
            <person name="Detter J.C."/>
            <person name="Han C."/>
            <person name="Tapia R."/>
            <person name="Land M."/>
            <person name="Hauser L."/>
            <person name="Kyrpides N."/>
            <person name="Ivanova N."/>
            <person name="Pagani I."/>
            <person name="Brambilla E.-M."/>
            <person name="Klenk H.-P."/>
            <person name="Woyke T."/>
        </authorList>
    </citation>
    <scope>NUCLEOTIDE SEQUENCE [LARGE SCALE GENOMIC DNA]</scope>
    <source>
        <strain evidence="4 5">NA-134</strain>
    </source>
</reference>
<name>H5XR46_9PSEU</name>
<organism evidence="4 5">
    <name type="scientific">Saccharomonospora cyanea NA-134</name>
    <dbReference type="NCBI Taxonomy" id="882082"/>
    <lineage>
        <taxon>Bacteria</taxon>
        <taxon>Bacillati</taxon>
        <taxon>Actinomycetota</taxon>
        <taxon>Actinomycetes</taxon>
        <taxon>Pseudonocardiales</taxon>
        <taxon>Pseudonocardiaceae</taxon>
        <taxon>Saccharomonospora</taxon>
    </lineage>
</organism>
<keyword evidence="1 4" id="KW-0808">Transferase</keyword>
<gene>
    <name evidence="4" type="ORF">SaccyDRAFT_3456</name>
</gene>
<proteinExistence type="predicted"/>
<keyword evidence="5" id="KW-1185">Reference proteome</keyword>
<sequence length="299" mass="31675">MTDPTDLVADQTQRHASIDPLLPVATAPVPGRTLVAALPDGTRITGTLEVRTARGTQVWELTPFVGRHGGEAMEAVLRALRAQLDRTPPPAESVCTLTWPSRDAECTRPLLAHGLLPVLALGLRTRSSPPTVPGTASVAVRRAGPRDVGSVERLARAHAALCSASTPATACCAEDDPLADVLNSPGRVWVAEGGLPAGGPIVGMVQVDEVPPGAPEFADLLPAGRWGRLAQLSVHPEERGHGVGRALADTAHDALARAGLERSTTWYSPLDPVAPVFWHRQGYRPLWTVWQCRPASALR</sequence>
<protein>
    <submittedName>
        <fullName evidence="4">Acetyltransferase</fullName>
    </submittedName>
</protein>
<dbReference type="InterPro" id="IPR016181">
    <property type="entry name" value="Acyl_CoA_acyltransferase"/>
</dbReference>
<feature type="domain" description="N-acetyltransferase" evidence="3">
    <location>
        <begin position="138"/>
        <end position="299"/>
    </location>
</feature>
<dbReference type="PANTHER" id="PTHR43877">
    <property type="entry name" value="AMINOALKYLPHOSPHONATE N-ACETYLTRANSFERASE-RELATED-RELATED"/>
    <property type="match status" value="1"/>
</dbReference>
<dbReference type="Gene3D" id="3.40.630.30">
    <property type="match status" value="1"/>
</dbReference>
<evidence type="ECO:0000259" key="3">
    <source>
        <dbReference type="PROSITE" id="PS51186"/>
    </source>
</evidence>
<dbReference type="EMBL" id="CM001440">
    <property type="protein sequence ID" value="EHR62287.1"/>
    <property type="molecule type" value="Genomic_DNA"/>
</dbReference>
<dbReference type="SUPFAM" id="SSF55729">
    <property type="entry name" value="Acyl-CoA N-acyltransferases (Nat)"/>
    <property type="match status" value="1"/>
</dbReference>
<dbReference type="AlphaFoldDB" id="H5XR46"/>
<evidence type="ECO:0000256" key="2">
    <source>
        <dbReference type="ARBA" id="ARBA00023315"/>
    </source>
</evidence>
<dbReference type="Proteomes" id="UP000002791">
    <property type="component" value="Chromosome"/>
</dbReference>
<dbReference type="Pfam" id="PF13508">
    <property type="entry name" value="Acetyltransf_7"/>
    <property type="match status" value="1"/>
</dbReference>
<dbReference type="OrthoDB" id="149709at2"/>
<dbReference type="RefSeq" id="WP_005457999.1">
    <property type="nucleotide sequence ID" value="NZ_CM001440.1"/>
</dbReference>
<evidence type="ECO:0000313" key="5">
    <source>
        <dbReference type="Proteomes" id="UP000002791"/>
    </source>
</evidence>
<dbReference type="InterPro" id="IPR000182">
    <property type="entry name" value="GNAT_dom"/>
</dbReference>
<evidence type="ECO:0000256" key="1">
    <source>
        <dbReference type="ARBA" id="ARBA00022679"/>
    </source>
</evidence>
<dbReference type="InterPro" id="IPR050832">
    <property type="entry name" value="Bact_Acetyltransf"/>
</dbReference>
<evidence type="ECO:0000313" key="4">
    <source>
        <dbReference type="EMBL" id="EHR62287.1"/>
    </source>
</evidence>
<dbReference type="STRING" id="882082.SaccyDRAFT_3456"/>
<dbReference type="GO" id="GO:0016747">
    <property type="term" value="F:acyltransferase activity, transferring groups other than amino-acyl groups"/>
    <property type="evidence" value="ECO:0007669"/>
    <property type="project" value="InterPro"/>
</dbReference>
<dbReference type="CDD" id="cd04301">
    <property type="entry name" value="NAT_SF"/>
    <property type="match status" value="1"/>
</dbReference>
<keyword evidence="2" id="KW-0012">Acyltransferase</keyword>
<accession>H5XR46</accession>
<dbReference type="PROSITE" id="PS51186">
    <property type="entry name" value="GNAT"/>
    <property type="match status" value="1"/>
</dbReference>